<evidence type="ECO:0000313" key="3">
    <source>
        <dbReference type="Proteomes" id="UP001500503"/>
    </source>
</evidence>
<dbReference type="Proteomes" id="UP001500503">
    <property type="component" value="Unassembled WGS sequence"/>
</dbReference>
<gene>
    <name evidence="2" type="ORF">GCM10023191_023830</name>
</gene>
<dbReference type="SUPFAM" id="SSF53335">
    <property type="entry name" value="S-adenosyl-L-methionine-dependent methyltransferases"/>
    <property type="match status" value="1"/>
</dbReference>
<dbReference type="Gene3D" id="3.40.50.150">
    <property type="entry name" value="Vaccinia Virus protein VP39"/>
    <property type="match status" value="1"/>
</dbReference>
<organism evidence="2 3">
    <name type="scientific">Actinoallomurus oryzae</name>
    <dbReference type="NCBI Taxonomy" id="502180"/>
    <lineage>
        <taxon>Bacteria</taxon>
        <taxon>Bacillati</taxon>
        <taxon>Actinomycetota</taxon>
        <taxon>Actinomycetes</taxon>
        <taxon>Streptosporangiales</taxon>
        <taxon>Thermomonosporaceae</taxon>
        <taxon>Actinoallomurus</taxon>
    </lineage>
</organism>
<dbReference type="GO" id="GO:0032259">
    <property type="term" value="P:methylation"/>
    <property type="evidence" value="ECO:0007669"/>
    <property type="project" value="UniProtKB-KW"/>
</dbReference>
<keyword evidence="2" id="KW-0808">Transferase</keyword>
<dbReference type="PANTHER" id="PTHR45036:SF1">
    <property type="entry name" value="METHYLTRANSFERASE LIKE 7A"/>
    <property type="match status" value="1"/>
</dbReference>
<proteinExistence type="predicted"/>
<evidence type="ECO:0000259" key="1">
    <source>
        <dbReference type="Pfam" id="PF08241"/>
    </source>
</evidence>
<dbReference type="EMBL" id="BAABHF010000016">
    <property type="protein sequence ID" value="GAA4490903.1"/>
    <property type="molecule type" value="Genomic_DNA"/>
</dbReference>
<reference evidence="3" key="1">
    <citation type="journal article" date="2019" name="Int. J. Syst. Evol. Microbiol.">
        <title>The Global Catalogue of Microorganisms (GCM) 10K type strain sequencing project: providing services to taxonomists for standard genome sequencing and annotation.</title>
        <authorList>
            <consortium name="The Broad Institute Genomics Platform"/>
            <consortium name="The Broad Institute Genome Sequencing Center for Infectious Disease"/>
            <person name="Wu L."/>
            <person name="Ma J."/>
        </authorList>
    </citation>
    <scope>NUCLEOTIDE SEQUENCE [LARGE SCALE GENOMIC DNA]</scope>
    <source>
        <strain evidence="3">JCM 17933</strain>
    </source>
</reference>
<dbReference type="RefSeq" id="WP_345461626.1">
    <property type="nucleotide sequence ID" value="NZ_BAABHF010000016.1"/>
</dbReference>
<dbReference type="InterPro" id="IPR029063">
    <property type="entry name" value="SAM-dependent_MTases_sf"/>
</dbReference>
<dbReference type="CDD" id="cd02440">
    <property type="entry name" value="AdoMet_MTases"/>
    <property type="match status" value="1"/>
</dbReference>
<dbReference type="InterPro" id="IPR052356">
    <property type="entry name" value="Thiol_S-MT"/>
</dbReference>
<feature type="domain" description="Methyltransferase type 11" evidence="1">
    <location>
        <begin position="41"/>
        <end position="134"/>
    </location>
</feature>
<comment type="caution">
    <text evidence="2">The sequence shown here is derived from an EMBL/GenBank/DDBJ whole genome shotgun (WGS) entry which is preliminary data.</text>
</comment>
<dbReference type="InterPro" id="IPR013216">
    <property type="entry name" value="Methyltransf_11"/>
</dbReference>
<dbReference type="Pfam" id="PF08241">
    <property type="entry name" value="Methyltransf_11"/>
    <property type="match status" value="1"/>
</dbReference>
<sequence length="217" mass="23303">MSHHNHPIFARCYARTSGLMERGLAEYRRTLLRDLSGRAIEVGAGNGMNFAYYPSTVTQVIAVEPEPHLRRIAEQNAASATTPITVIDGLAAALPTEDNSCDAAVASLVLCSVPDPDLALAEMFRVVKPGGHLRFLEHVRSPRPLRQRAQKALDATVFPFLAGGCHCGRDTTTAIERAGFVIQQIDRLSTADTGLPFPVSPQILGTAARPPIPADLG</sequence>
<accession>A0ABP8PPA2</accession>
<keyword evidence="3" id="KW-1185">Reference proteome</keyword>
<dbReference type="GO" id="GO:0008168">
    <property type="term" value="F:methyltransferase activity"/>
    <property type="evidence" value="ECO:0007669"/>
    <property type="project" value="UniProtKB-KW"/>
</dbReference>
<evidence type="ECO:0000313" key="2">
    <source>
        <dbReference type="EMBL" id="GAA4490903.1"/>
    </source>
</evidence>
<name>A0ABP8PPA2_9ACTN</name>
<protein>
    <submittedName>
        <fullName evidence="2">Class I SAM-dependent methyltransferase</fullName>
    </submittedName>
</protein>
<keyword evidence="2" id="KW-0489">Methyltransferase</keyword>
<dbReference type="PANTHER" id="PTHR45036">
    <property type="entry name" value="METHYLTRANSFERASE LIKE 7B"/>
    <property type="match status" value="1"/>
</dbReference>